<keyword evidence="2" id="KW-1185">Reference proteome</keyword>
<name>A0A2P6S738_ROSCH</name>
<dbReference type="Proteomes" id="UP000238479">
    <property type="component" value="Chromosome 1"/>
</dbReference>
<evidence type="ECO:0000313" key="2">
    <source>
        <dbReference type="Proteomes" id="UP000238479"/>
    </source>
</evidence>
<comment type="caution">
    <text evidence="1">The sequence shown here is derived from an EMBL/GenBank/DDBJ whole genome shotgun (WGS) entry which is preliminary data.</text>
</comment>
<gene>
    <name evidence="1" type="ORF">RchiOBHm_Chr1g0314211</name>
</gene>
<dbReference type="EMBL" id="PDCK01000039">
    <property type="protein sequence ID" value="PRQ54488.1"/>
    <property type="molecule type" value="Genomic_DNA"/>
</dbReference>
<evidence type="ECO:0000313" key="1">
    <source>
        <dbReference type="EMBL" id="PRQ54488.1"/>
    </source>
</evidence>
<dbReference type="AlphaFoldDB" id="A0A2P6S738"/>
<sequence>MIGDIKIICALQFHSFVPYLTTQSFSVSSLHVETNELINTDEALTTVDI</sequence>
<protein>
    <submittedName>
        <fullName evidence="1">Uncharacterized protein</fullName>
    </submittedName>
</protein>
<reference evidence="1 2" key="1">
    <citation type="journal article" date="2018" name="Nat. Genet.">
        <title>The Rosa genome provides new insights in the design of modern roses.</title>
        <authorList>
            <person name="Bendahmane M."/>
        </authorList>
    </citation>
    <scope>NUCLEOTIDE SEQUENCE [LARGE SCALE GENOMIC DNA]</scope>
    <source>
        <strain evidence="2">cv. Old Blush</strain>
    </source>
</reference>
<accession>A0A2P6S738</accession>
<organism evidence="1 2">
    <name type="scientific">Rosa chinensis</name>
    <name type="common">China rose</name>
    <dbReference type="NCBI Taxonomy" id="74649"/>
    <lineage>
        <taxon>Eukaryota</taxon>
        <taxon>Viridiplantae</taxon>
        <taxon>Streptophyta</taxon>
        <taxon>Embryophyta</taxon>
        <taxon>Tracheophyta</taxon>
        <taxon>Spermatophyta</taxon>
        <taxon>Magnoliopsida</taxon>
        <taxon>eudicotyledons</taxon>
        <taxon>Gunneridae</taxon>
        <taxon>Pentapetalae</taxon>
        <taxon>rosids</taxon>
        <taxon>fabids</taxon>
        <taxon>Rosales</taxon>
        <taxon>Rosaceae</taxon>
        <taxon>Rosoideae</taxon>
        <taxon>Rosoideae incertae sedis</taxon>
        <taxon>Rosa</taxon>
    </lineage>
</organism>
<proteinExistence type="predicted"/>
<dbReference type="Gramene" id="PRQ54488">
    <property type="protein sequence ID" value="PRQ54488"/>
    <property type="gene ID" value="RchiOBHm_Chr1g0314211"/>
</dbReference>